<dbReference type="Proteomes" id="UP000189933">
    <property type="component" value="Unassembled WGS sequence"/>
</dbReference>
<proteinExistence type="predicted"/>
<gene>
    <name evidence="2" type="ORF">SAMN02745885_00054</name>
</gene>
<name>A0A1T4L730_9FIRM</name>
<accession>A0A1T4L730</accession>
<evidence type="ECO:0000313" key="2">
    <source>
        <dbReference type="EMBL" id="SJZ50438.1"/>
    </source>
</evidence>
<dbReference type="AlphaFoldDB" id="A0A1T4L730"/>
<protein>
    <submittedName>
        <fullName evidence="2">Uncharacterized protein</fullName>
    </submittedName>
</protein>
<dbReference type="EMBL" id="FUXM01000001">
    <property type="protein sequence ID" value="SJZ50438.1"/>
    <property type="molecule type" value="Genomic_DNA"/>
</dbReference>
<feature type="transmembrane region" description="Helical" evidence="1">
    <location>
        <begin position="6"/>
        <end position="27"/>
    </location>
</feature>
<reference evidence="3" key="1">
    <citation type="submission" date="2017-02" db="EMBL/GenBank/DDBJ databases">
        <authorList>
            <person name="Varghese N."/>
            <person name="Submissions S."/>
        </authorList>
    </citation>
    <scope>NUCLEOTIDE SEQUENCE [LARGE SCALE GENOMIC DNA]</scope>
    <source>
        <strain evidence="3">DSM 16521</strain>
    </source>
</reference>
<feature type="transmembrane region" description="Helical" evidence="1">
    <location>
        <begin position="34"/>
        <end position="54"/>
    </location>
</feature>
<keyword evidence="3" id="KW-1185">Reference proteome</keyword>
<sequence length="338" mass="37626">MRLLSLYIFLTLVVLSLIAFILSLLLLERCKIRPTLISLGLTACFWLSTAVYWYQYKSEWSTDPHWLNYYKNFRGPALASAQAASTVDHPEVITLAEQTRQARQRMRELQAVARGKINGENFDTFQLLLTQGRLTTSDLLPLYQQGGLSQAQLLQFVDKGLLSVEQWQELEEQIKEAAAKKATPAPPAPAPVNQKPVAPVAQLQARQPGTTGAETVALALASQAKQLSRAQLDQMVLAQLKTVPDAQIQALLPDLTPDTGREQLTVIIVNKLVGWNRNELAARFLYEFYRLPEAEQKLLLQKPLTTLPPQQQIQALSKPLALLVSDTLAGLQRLLAAN</sequence>
<keyword evidence="1" id="KW-0472">Membrane</keyword>
<keyword evidence="1" id="KW-0812">Transmembrane</keyword>
<evidence type="ECO:0000256" key="1">
    <source>
        <dbReference type="SAM" id="Phobius"/>
    </source>
</evidence>
<evidence type="ECO:0000313" key="3">
    <source>
        <dbReference type="Proteomes" id="UP000189933"/>
    </source>
</evidence>
<keyword evidence="1" id="KW-1133">Transmembrane helix</keyword>
<organism evidence="2 3">
    <name type="scientific">Carboxydocella sporoproducens DSM 16521</name>
    <dbReference type="NCBI Taxonomy" id="1121270"/>
    <lineage>
        <taxon>Bacteria</taxon>
        <taxon>Bacillati</taxon>
        <taxon>Bacillota</taxon>
        <taxon>Clostridia</taxon>
        <taxon>Eubacteriales</taxon>
        <taxon>Clostridiales Family XVI. Incertae Sedis</taxon>
        <taxon>Carboxydocella</taxon>
    </lineage>
</organism>